<keyword evidence="2" id="KW-0812">Transmembrane</keyword>
<sequence>LSSPSSTQHLPPHLLHPLRRSSTRVRPPPQPFPAPQRSSFPVLAPRPLLGVAVLARRVVEGEAPGGVAEALRFVDDAVFSFLLLLLVSGATTALGFFHIHRRLMGEEGK</sequence>
<feature type="region of interest" description="Disordered" evidence="1">
    <location>
        <begin position="1"/>
        <end position="39"/>
    </location>
</feature>
<feature type="compositionally biased region" description="Low complexity" evidence="1">
    <location>
        <begin position="1"/>
        <end position="15"/>
    </location>
</feature>
<evidence type="ECO:0000313" key="4">
    <source>
        <dbReference type="Proteomes" id="UP001154282"/>
    </source>
</evidence>
<evidence type="ECO:0000256" key="2">
    <source>
        <dbReference type="SAM" id="Phobius"/>
    </source>
</evidence>
<reference evidence="3" key="1">
    <citation type="submission" date="2022-08" db="EMBL/GenBank/DDBJ databases">
        <authorList>
            <person name="Gutierrez-Valencia J."/>
        </authorList>
    </citation>
    <scope>NUCLEOTIDE SEQUENCE</scope>
</reference>
<organism evidence="3 4">
    <name type="scientific">Linum tenue</name>
    <dbReference type="NCBI Taxonomy" id="586396"/>
    <lineage>
        <taxon>Eukaryota</taxon>
        <taxon>Viridiplantae</taxon>
        <taxon>Streptophyta</taxon>
        <taxon>Embryophyta</taxon>
        <taxon>Tracheophyta</taxon>
        <taxon>Spermatophyta</taxon>
        <taxon>Magnoliopsida</taxon>
        <taxon>eudicotyledons</taxon>
        <taxon>Gunneridae</taxon>
        <taxon>Pentapetalae</taxon>
        <taxon>rosids</taxon>
        <taxon>fabids</taxon>
        <taxon>Malpighiales</taxon>
        <taxon>Linaceae</taxon>
        <taxon>Linum</taxon>
    </lineage>
</organism>
<name>A0AAV0P5F3_9ROSI</name>
<proteinExistence type="predicted"/>
<keyword evidence="2" id="KW-0472">Membrane</keyword>
<dbReference type="EMBL" id="CAMGYJ010000008">
    <property type="protein sequence ID" value="CAI0466066.1"/>
    <property type="molecule type" value="Genomic_DNA"/>
</dbReference>
<evidence type="ECO:0000256" key="1">
    <source>
        <dbReference type="SAM" id="MobiDB-lite"/>
    </source>
</evidence>
<feature type="transmembrane region" description="Helical" evidence="2">
    <location>
        <begin position="77"/>
        <end position="99"/>
    </location>
</feature>
<comment type="caution">
    <text evidence="3">The sequence shown here is derived from an EMBL/GenBank/DDBJ whole genome shotgun (WGS) entry which is preliminary data.</text>
</comment>
<keyword evidence="2" id="KW-1133">Transmembrane helix</keyword>
<gene>
    <name evidence="3" type="ORF">LITE_LOCUS36872</name>
</gene>
<protein>
    <submittedName>
        <fullName evidence="3">Uncharacterized protein</fullName>
    </submittedName>
</protein>
<dbReference type="Proteomes" id="UP001154282">
    <property type="component" value="Unassembled WGS sequence"/>
</dbReference>
<evidence type="ECO:0000313" key="3">
    <source>
        <dbReference type="EMBL" id="CAI0466066.1"/>
    </source>
</evidence>
<accession>A0AAV0P5F3</accession>
<dbReference type="AlphaFoldDB" id="A0AAV0P5F3"/>
<keyword evidence="4" id="KW-1185">Reference proteome</keyword>
<feature type="non-terminal residue" evidence="3">
    <location>
        <position position="1"/>
    </location>
</feature>